<evidence type="ECO:0000313" key="4">
    <source>
        <dbReference type="EMBL" id="RMC94199.1"/>
    </source>
</evidence>
<dbReference type="InterPro" id="IPR029485">
    <property type="entry name" value="CAT_C"/>
</dbReference>
<comment type="caution">
    <text evidence="4">The sequence shown here is derived from an EMBL/GenBank/DDBJ whole genome shotgun (WGS) entry which is preliminary data.</text>
</comment>
<dbReference type="Pfam" id="PF13906">
    <property type="entry name" value="AA_permease_C"/>
    <property type="match status" value="1"/>
</dbReference>
<gene>
    <name evidence="4" type="ORF">D9O40_17415</name>
</gene>
<dbReference type="Gene3D" id="1.20.1740.10">
    <property type="entry name" value="Amino acid/polyamine transporter I"/>
    <property type="match status" value="1"/>
</dbReference>
<evidence type="ECO:0000313" key="5">
    <source>
        <dbReference type="Proteomes" id="UP000277999"/>
    </source>
</evidence>
<dbReference type="EMBL" id="RFAQ01000087">
    <property type="protein sequence ID" value="RMC94199.1"/>
    <property type="molecule type" value="Genomic_DNA"/>
</dbReference>
<evidence type="ECO:0000256" key="1">
    <source>
        <dbReference type="ARBA" id="ARBA00022448"/>
    </source>
</evidence>
<dbReference type="Proteomes" id="UP000277999">
    <property type="component" value="Unassembled WGS sequence"/>
</dbReference>
<organism evidence="4 5">
    <name type="scientific">Clostridium autoethanogenum</name>
    <dbReference type="NCBI Taxonomy" id="84023"/>
    <lineage>
        <taxon>Bacteria</taxon>
        <taxon>Bacillati</taxon>
        <taxon>Bacillota</taxon>
        <taxon>Clostridia</taxon>
        <taxon>Eubacteriales</taxon>
        <taxon>Clostridiaceae</taxon>
        <taxon>Clostridium</taxon>
    </lineage>
</organism>
<protein>
    <submittedName>
        <fullName evidence="4">Amino acid permease</fullName>
    </submittedName>
</protein>
<keyword evidence="2" id="KW-0472">Membrane</keyword>
<dbReference type="RefSeq" id="WP_279230692.1">
    <property type="nucleotide sequence ID" value="NZ_RFAQ01000087.1"/>
</dbReference>
<feature type="transmembrane region" description="Helical" evidence="2">
    <location>
        <begin position="40"/>
        <end position="59"/>
    </location>
</feature>
<evidence type="ECO:0000259" key="3">
    <source>
        <dbReference type="Pfam" id="PF13906"/>
    </source>
</evidence>
<dbReference type="GO" id="GO:0015171">
    <property type="term" value="F:amino acid transmembrane transporter activity"/>
    <property type="evidence" value="ECO:0007669"/>
    <property type="project" value="TreeGrafter"/>
</dbReference>
<sequence>PISVVSELTNIGTLAAFIIVSASVIVLRKREPDRPRSFKVPFSPVTPIFAMIACAFLIFNLQKITLVRFAVWLVVGLIIYFVYGNSHSVMNDEDLASTQDAAK</sequence>
<name>A0A3M0S6Y7_9CLOT</name>
<reference evidence="4 5" key="1">
    <citation type="submission" date="2018-10" db="EMBL/GenBank/DDBJ databases">
        <title>Genome-centric metagenomics revealed C2 chemical producing, CO utilizing Clostridium with novel acetogenic gene cluster.</title>
        <authorList>
            <person name="Kang H."/>
            <person name="Park B."/>
            <person name="Choi I.G."/>
            <person name="Chang I.S."/>
        </authorList>
    </citation>
    <scope>NUCLEOTIDE SEQUENCE [LARGE SCALE GENOMIC DNA]</scope>
    <source>
        <strain evidence="4 5">H21-9</strain>
    </source>
</reference>
<feature type="domain" description="Cationic amino acid transporter C-terminal" evidence="3">
    <location>
        <begin position="38"/>
        <end position="88"/>
    </location>
</feature>
<feature type="non-terminal residue" evidence="4">
    <location>
        <position position="1"/>
    </location>
</feature>
<feature type="transmembrane region" description="Helical" evidence="2">
    <location>
        <begin position="65"/>
        <end position="83"/>
    </location>
</feature>
<dbReference type="PANTHER" id="PTHR43243:SF4">
    <property type="entry name" value="CATIONIC AMINO ACID TRANSPORTER 4"/>
    <property type="match status" value="1"/>
</dbReference>
<feature type="transmembrane region" description="Helical" evidence="2">
    <location>
        <begin position="12"/>
        <end position="28"/>
    </location>
</feature>
<keyword evidence="2" id="KW-0812">Transmembrane</keyword>
<keyword evidence="1" id="KW-0813">Transport</keyword>
<proteinExistence type="predicted"/>
<dbReference type="PANTHER" id="PTHR43243">
    <property type="entry name" value="INNER MEMBRANE TRANSPORTER YGJI-RELATED"/>
    <property type="match status" value="1"/>
</dbReference>
<accession>A0A3M0S6Y7</accession>
<evidence type="ECO:0000256" key="2">
    <source>
        <dbReference type="SAM" id="Phobius"/>
    </source>
</evidence>
<keyword evidence="2" id="KW-1133">Transmembrane helix</keyword>
<dbReference type="AlphaFoldDB" id="A0A3M0S6Y7"/>